<keyword evidence="5" id="KW-0472">Membrane</keyword>
<dbReference type="Gene3D" id="3.60.40.10">
    <property type="entry name" value="PPM-type phosphatase domain"/>
    <property type="match status" value="1"/>
</dbReference>
<evidence type="ECO:0000256" key="4">
    <source>
        <dbReference type="ARBA" id="ARBA00022840"/>
    </source>
</evidence>
<keyword evidence="2" id="KW-0547">Nucleotide-binding</keyword>
<sequence>MPDALQVRIGQYSDRGRKALNQDFHGACVPTGEALSRKGVALALADGISSSEVSHFASAAAVHALLQDYYCTSDAWSVRRSVQCVLAATNAWLHAQTRRSPHRFDADRGHVCTLSALVLKGATAHLFHVGDSRIYRVQGQALEQLTEDHRVVLEGGSSHLSRALGVQPQLDLDYRSVAVDAGDTFVLSTDGVHEHVRAAFMLEALRTHAGDLDEAARAIALEALRCGSDDNLTVQILCIDALAEDAGEALQRRRADLRLPPLLEPRAVLDSYQIVRELHASHRSHVYLAIDQESGEHVVLKTPAVDLQADEAALERFLLEEWIARRIHSPHVLRAVPSQRPREHLFVALEYVPGQTLAQWMTDHPRPQLAEVRDIVGQIARGLQAFHRMEMLHQDLRPENVLIDATGTVKIIDFGAVHVAGLVESQVAAHQADILGTLQYTAPEYFLGEAGTPRSDLFSLGVITYQMLTGRLPYGAQVARVQSRAQLRQLRYSSALHDESRPIPAWVDAVLERAVHPDPLKRQEAMSEFVHELHQPGAATLARTRTPLVRRNPLLFWRTLSLLLGLAVVALIGVLHARG</sequence>
<keyword evidence="1" id="KW-0808">Transferase</keyword>
<evidence type="ECO:0000256" key="1">
    <source>
        <dbReference type="ARBA" id="ARBA00022679"/>
    </source>
</evidence>
<dbReference type="KEGG" id="simp:C6571_13045"/>
<dbReference type="InterPro" id="IPR000719">
    <property type="entry name" value="Prot_kinase_dom"/>
</dbReference>
<dbReference type="Gene3D" id="1.10.510.10">
    <property type="entry name" value="Transferase(Phosphotransferase) domain 1"/>
    <property type="match status" value="1"/>
</dbReference>
<proteinExistence type="predicted"/>
<dbReference type="CDD" id="cd00143">
    <property type="entry name" value="PP2Cc"/>
    <property type="match status" value="1"/>
</dbReference>
<protein>
    <submittedName>
        <fullName evidence="8">Protein kinase</fullName>
    </submittedName>
</protein>
<dbReference type="PROSITE" id="PS50011">
    <property type="entry name" value="PROTEIN_KINASE_DOM"/>
    <property type="match status" value="1"/>
</dbReference>
<dbReference type="PROSITE" id="PS51746">
    <property type="entry name" value="PPM_2"/>
    <property type="match status" value="1"/>
</dbReference>
<keyword evidence="5" id="KW-0812">Transmembrane</keyword>
<dbReference type="EMBL" id="CP027669">
    <property type="protein sequence ID" value="AVO42087.1"/>
    <property type="molecule type" value="Genomic_DNA"/>
</dbReference>
<keyword evidence="9" id="KW-1185">Reference proteome</keyword>
<dbReference type="SMART" id="SM00331">
    <property type="entry name" value="PP2C_SIG"/>
    <property type="match status" value="1"/>
</dbReference>
<dbReference type="SUPFAM" id="SSF81606">
    <property type="entry name" value="PP2C-like"/>
    <property type="match status" value="1"/>
</dbReference>
<keyword evidence="4" id="KW-0067">ATP-binding</keyword>
<evidence type="ECO:0000259" key="6">
    <source>
        <dbReference type="PROSITE" id="PS50011"/>
    </source>
</evidence>
<dbReference type="Gene3D" id="3.30.200.20">
    <property type="entry name" value="Phosphorylase Kinase, domain 1"/>
    <property type="match status" value="1"/>
</dbReference>
<dbReference type="Pfam" id="PF13672">
    <property type="entry name" value="PP2C_2"/>
    <property type="match status" value="1"/>
</dbReference>
<keyword evidence="3 8" id="KW-0418">Kinase</keyword>
<evidence type="ECO:0000256" key="5">
    <source>
        <dbReference type="SAM" id="Phobius"/>
    </source>
</evidence>
<evidence type="ECO:0000313" key="8">
    <source>
        <dbReference type="EMBL" id="AVO42087.1"/>
    </source>
</evidence>
<dbReference type="InterPro" id="IPR001932">
    <property type="entry name" value="PPM-type_phosphatase-like_dom"/>
</dbReference>
<dbReference type="CDD" id="cd14014">
    <property type="entry name" value="STKc_PknB_like"/>
    <property type="match status" value="1"/>
</dbReference>
<dbReference type="GO" id="GO:0005524">
    <property type="term" value="F:ATP binding"/>
    <property type="evidence" value="ECO:0007669"/>
    <property type="project" value="UniProtKB-KW"/>
</dbReference>
<dbReference type="Proteomes" id="UP000239326">
    <property type="component" value="Chromosome"/>
</dbReference>
<dbReference type="AlphaFoldDB" id="A0A2S0N220"/>
<gene>
    <name evidence="8" type="ORF">C6571_13045</name>
</gene>
<feature type="domain" description="Protein kinase" evidence="6">
    <location>
        <begin position="272"/>
        <end position="534"/>
    </location>
</feature>
<keyword evidence="5" id="KW-1133">Transmembrane helix</keyword>
<evidence type="ECO:0000259" key="7">
    <source>
        <dbReference type="PROSITE" id="PS51746"/>
    </source>
</evidence>
<dbReference type="GO" id="GO:0004674">
    <property type="term" value="F:protein serine/threonine kinase activity"/>
    <property type="evidence" value="ECO:0007669"/>
    <property type="project" value="TreeGrafter"/>
</dbReference>
<dbReference type="SMART" id="SM00332">
    <property type="entry name" value="PP2Cc"/>
    <property type="match status" value="1"/>
</dbReference>
<dbReference type="Pfam" id="PF00069">
    <property type="entry name" value="Pkinase"/>
    <property type="match status" value="1"/>
</dbReference>
<dbReference type="InterPro" id="IPR008266">
    <property type="entry name" value="Tyr_kinase_AS"/>
</dbReference>
<organism evidence="8 9">
    <name type="scientific">Simplicispira suum</name>
    <dbReference type="NCBI Taxonomy" id="2109915"/>
    <lineage>
        <taxon>Bacteria</taxon>
        <taxon>Pseudomonadati</taxon>
        <taxon>Pseudomonadota</taxon>
        <taxon>Betaproteobacteria</taxon>
        <taxon>Burkholderiales</taxon>
        <taxon>Comamonadaceae</taxon>
        <taxon>Simplicispira</taxon>
    </lineage>
</organism>
<feature type="transmembrane region" description="Helical" evidence="5">
    <location>
        <begin position="555"/>
        <end position="575"/>
    </location>
</feature>
<dbReference type="RefSeq" id="WP_106447064.1">
    <property type="nucleotide sequence ID" value="NZ_CP027669.1"/>
</dbReference>
<evidence type="ECO:0000256" key="2">
    <source>
        <dbReference type="ARBA" id="ARBA00022741"/>
    </source>
</evidence>
<evidence type="ECO:0000256" key="3">
    <source>
        <dbReference type="ARBA" id="ARBA00022777"/>
    </source>
</evidence>
<dbReference type="PANTHER" id="PTHR43289">
    <property type="entry name" value="MITOGEN-ACTIVATED PROTEIN KINASE KINASE KINASE 20-RELATED"/>
    <property type="match status" value="1"/>
</dbReference>
<dbReference type="PROSITE" id="PS00109">
    <property type="entry name" value="PROTEIN_KINASE_TYR"/>
    <property type="match status" value="1"/>
</dbReference>
<dbReference type="OrthoDB" id="9801841at2"/>
<dbReference type="SUPFAM" id="SSF56112">
    <property type="entry name" value="Protein kinase-like (PK-like)"/>
    <property type="match status" value="1"/>
</dbReference>
<dbReference type="InterPro" id="IPR011009">
    <property type="entry name" value="Kinase-like_dom_sf"/>
</dbReference>
<dbReference type="PANTHER" id="PTHR43289:SF6">
    <property type="entry name" value="SERINE_THREONINE-PROTEIN KINASE NEKL-3"/>
    <property type="match status" value="1"/>
</dbReference>
<feature type="domain" description="PPM-type phosphatase" evidence="7">
    <location>
        <begin position="8"/>
        <end position="239"/>
    </location>
</feature>
<dbReference type="InterPro" id="IPR036457">
    <property type="entry name" value="PPM-type-like_dom_sf"/>
</dbReference>
<accession>A0A2S0N220</accession>
<name>A0A2S0N220_9BURK</name>
<reference evidence="8 9" key="1">
    <citation type="submission" date="2018-03" db="EMBL/GenBank/DDBJ databases">
        <title>Genome sequencing of Simplicispira sp.</title>
        <authorList>
            <person name="Kim S.-J."/>
            <person name="Heo J."/>
            <person name="Kwon S.-W."/>
        </authorList>
    </citation>
    <scope>NUCLEOTIDE SEQUENCE [LARGE SCALE GENOMIC DNA]</scope>
    <source>
        <strain evidence="8 9">SC1-8</strain>
    </source>
</reference>
<evidence type="ECO:0000313" key="9">
    <source>
        <dbReference type="Proteomes" id="UP000239326"/>
    </source>
</evidence>